<evidence type="ECO:0000256" key="5">
    <source>
        <dbReference type="RuleBase" id="RU000416"/>
    </source>
</evidence>
<dbReference type="PROSITE" id="PS51679">
    <property type="entry name" value="SAM_MT_C5"/>
    <property type="match status" value="1"/>
</dbReference>
<dbReference type="KEGG" id="vg:26643419"/>
<dbReference type="GO" id="GO:0032259">
    <property type="term" value="P:methylation"/>
    <property type="evidence" value="ECO:0007669"/>
    <property type="project" value="UniProtKB-KW"/>
</dbReference>
<dbReference type="SUPFAM" id="SSF53335">
    <property type="entry name" value="S-adenosyl-L-methionine-dependent methyltransferases"/>
    <property type="match status" value="1"/>
</dbReference>
<reference evidence="6 7" key="2">
    <citation type="submission" date="2014-09" db="EMBL/GenBank/DDBJ databases">
        <title>Abundant and diverse CRISPR spacers in Clostridium difficile strains and prophages target multiple phage types within this pathogen.</title>
        <authorList>
            <person name="Hargreaves K.R."/>
            <person name="Flores C."/>
            <person name="Lawley T.D."/>
            <person name="Clokie M.R.J."/>
        </authorList>
    </citation>
    <scope>NUCLEOTIDE SEQUENCE [LARGE SCALE GENOMIC DNA]</scope>
</reference>
<dbReference type="InterPro" id="IPR029063">
    <property type="entry name" value="SAM-dependent_MTases_sf"/>
</dbReference>
<feature type="active site" evidence="4">
    <location>
        <position position="75"/>
    </location>
</feature>
<dbReference type="InterPro" id="IPR001525">
    <property type="entry name" value="C5_MeTfrase"/>
</dbReference>
<dbReference type="EMBL" id="LK985322">
    <property type="protein sequence ID" value="CDW17254.1"/>
    <property type="molecule type" value="Genomic_DNA"/>
</dbReference>
<dbReference type="InterPro" id="IPR050750">
    <property type="entry name" value="C5-MTase"/>
</dbReference>
<keyword evidence="2 4" id="KW-0808">Transferase</keyword>
<dbReference type="PRINTS" id="PR00105">
    <property type="entry name" value="C5METTRFRASE"/>
</dbReference>
<dbReference type="Gene3D" id="3.40.50.150">
    <property type="entry name" value="Vaccinia Virus protein VP39"/>
    <property type="match status" value="1"/>
</dbReference>
<evidence type="ECO:0000256" key="3">
    <source>
        <dbReference type="ARBA" id="ARBA00022691"/>
    </source>
</evidence>
<dbReference type="Proteomes" id="UP000029364">
    <property type="component" value="Segment"/>
</dbReference>
<keyword evidence="7" id="KW-1185">Reference proteome</keyword>
<accession>A0A090DBZ5</accession>
<name>A0A090DBZ5_9CAUD</name>
<dbReference type="NCBIfam" id="TIGR00675">
    <property type="entry name" value="dcm"/>
    <property type="match status" value="1"/>
</dbReference>
<dbReference type="GeneID" id="26643419"/>
<evidence type="ECO:0000256" key="2">
    <source>
        <dbReference type="ARBA" id="ARBA00022679"/>
    </source>
</evidence>
<protein>
    <submittedName>
        <fullName evidence="6">Putative DNA methylase protein</fullName>
    </submittedName>
</protein>
<dbReference type="RefSeq" id="YP_009216923.1">
    <property type="nucleotide sequence ID" value="NC_028996.1"/>
</dbReference>
<gene>
    <name evidence="6" type="primary">phiCDHM19_gp73</name>
</gene>
<proteinExistence type="inferred from homology"/>
<organism evidence="6 7">
    <name type="scientific">Clostridium phage phiCDHM19</name>
    <dbReference type="NCBI Taxonomy" id="1522092"/>
    <lineage>
        <taxon>Viruses</taxon>
        <taxon>Duplodnaviria</taxon>
        <taxon>Heunggongvirae</taxon>
        <taxon>Uroviricota</taxon>
        <taxon>Caudoviricetes</taxon>
        <taxon>Lubbockvirus</taxon>
        <taxon>Lubbockvirus CDHM19</taxon>
    </lineage>
</organism>
<dbReference type="Pfam" id="PF00145">
    <property type="entry name" value="DNA_methylase"/>
    <property type="match status" value="1"/>
</dbReference>
<keyword evidence="3 4" id="KW-0949">S-adenosyl-L-methionine</keyword>
<evidence type="ECO:0000313" key="6">
    <source>
        <dbReference type="EMBL" id="CDW17254.1"/>
    </source>
</evidence>
<dbReference type="GO" id="GO:0008168">
    <property type="term" value="F:methyltransferase activity"/>
    <property type="evidence" value="ECO:0007669"/>
    <property type="project" value="UniProtKB-KW"/>
</dbReference>
<dbReference type="OrthoDB" id="8328at10239"/>
<comment type="similarity">
    <text evidence="4 5">Belongs to the class I-like SAM-binding methyltransferase superfamily. C5-methyltransferase family.</text>
</comment>
<dbReference type="CDD" id="cd00315">
    <property type="entry name" value="Cyt_C5_DNA_methylase"/>
    <property type="match status" value="1"/>
</dbReference>
<reference evidence="6 7" key="1">
    <citation type="submission" date="2014-06" db="EMBL/GenBank/DDBJ databases">
        <authorList>
            <person name="Hargreaves K."/>
        </authorList>
    </citation>
    <scope>NUCLEOTIDE SEQUENCE [LARGE SCALE GENOMIC DNA]</scope>
</reference>
<evidence type="ECO:0000256" key="1">
    <source>
        <dbReference type="ARBA" id="ARBA00022603"/>
    </source>
</evidence>
<evidence type="ECO:0000256" key="4">
    <source>
        <dbReference type="PROSITE-ProRule" id="PRU01016"/>
    </source>
</evidence>
<evidence type="ECO:0000313" key="7">
    <source>
        <dbReference type="Proteomes" id="UP000029364"/>
    </source>
</evidence>
<sequence>MLTFLDLFAGIGGFRLGMEKAGHKCLGHCEYDKFANLSYNAMHKPKEDEWFERDIREIRTENIPRADVWCFGFPCQDISVAGKQFGFRGERSSLFFTVTKLIRELKEEDRPKYLLIENVKNLLSVNGGFDFLKVLVELDEIGYDAEWQVLNSKNFGVPQNRERIFIVGHFRGRSTRKVFPIERKSRKNLEQLNNPTHSTNRIYDAVGIARCIRSQAGGGGAKTGLYFIDLNKNSKVTINARCLKAKYNAGVTNRNCDNSGVLVNAVLTPDRVNKRQNGRRIKESGELMFTLTAQDKHGILKNGDIRRLTPKECFRLQGFPDKYYERAASVCSDSQLYKQAGNAVTANVVYEIAKRMG</sequence>
<dbReference type="PANTHER" id="PTHR46098">
    <property type="entry name" value="TRNA (CYTOSINE(38)-C(5))-METHYLTRANSFERASE"/>
    <property type="match status" value="1"/>
</dbReference>
<dbReference type="PANTHER" id="PTHR46098:SF1">
    <property type="entry name" value="TRNA (CYTOSINE(38)-C(5))-METHYLTRANSFERASE"/>
    <property type="match status" value="1"/>
</dbReference>
<keyword evidence="1 4" id="KW-0489">Methyltransferase</keyword>
<dbReference type="Gene3D" id="3.90.120.10">
    <property type="entry name" value="DNA Methylase, subunit A, domain 2"/>
    <property type="match status" value="1"/>
</dbReference>